<dbReference type="InterPro" id="IPR016181">
    <property type="entry name" value="Acyl_CoA_acyltransferase"/>
</dbReference>
<dbReference type="InterPro" id="IPR043854">
    <property type="entry name" value="DUF5816"/>
</dbReference>
<dbReference type="AlphaFoldDB" id="M0CI70"/>
<dbReference type="STRING" id="1230457.C476_05397"/>
<reference evidence="2 3" key="1">
    <citation type="journal article" date="2014" name="PLoS Genet.">
        <title>Phylogenetically driven sequencing of extremely halophilic archaea reveals strategies for static and dynamic osmo-response.</title>
        <authorList>
            <person name="Becker E.A."/>
            <person name="Seitzer P.M."/>
            <person name="Tritt A."/>
            <person name="Larsen D."/>
            <person name="Krusor M."/>
            <person name="Yao A.I."/>
            <person name="Wu D."/>
            <person name="Madern D."/>
            <person name="Eisen J.A."/>
            <person name="Darling A.E."/>
            <person name="Facciotti M.T."/>
        </authorList>
    </citation>
    <scope>NUCLEOTIDE SEQUENCE [LARGE SCALE GENOMIC DNA]</scope>
    <source>
        <strain evidence="2 3">JCM 13563</strain>
    </source>
</reference>
<dbReference type="EMBL" id="AOIT01000025">
    <property type="protein sequence ID" value="ELZ22985.1"/>
    <property type="molecule type" value="Genomic_DNA"/>
</dbReference>
<organism evidence="2 3">
    <name type="scientific">Natrinema limicola JCM 13563</name>
    <dbReference type="NCBI Taxonomy" id="1230457"/>
    <lineage>
        <taxon>Archaea</taxon>
        <taxon>Methanobacteriati</taxon>
        <taxon>Methanobacteriota</taxon>
        <taxon>Stenosarchaea group</taxon>
        <taxon>Halobacteria</taxon>
        <taxon>Halobacteriales</taxon>
        <taxon>Natrialbaceae</taxon>
        <taxon>Natrinema</taxon>
    </lineage>
</organism>
<proteinExistence type="predicted"/>
<evidence type="ECO:0000259" key="1">
    <source>
        <dbReference type="PROSITE" id="PS51186"/>
    </source>
</evidence>
<keyword evidence="2" id="KW-0808">Transferase</keyword>
<dbReference type="Pfam" id="PF19133">
    <property type="entry name" value="DUF5816"/>
    <property type="match status" value="1"/>
</dbReference>
<dbReference type="SUPFAM" id="SSF55729">
    <property type="entry name" value="Acyl-CoA N-acyltransferases (Nat)"/>
    <property type="match status" value="1"/>
</dbReference>
<accession>M0CI70</accession>
<protein>
    <submittedName>
        <fullName evidence="2">GCN5-like N-acetyltransferase</fullName>
    </submittedName>
</protein>
<evidence type="ECO:0000313" key="3">
    <source>
        <dbReference type="Proteomes" id="UP000011615"/>
    </source>
</evidence>
<name>M0CI70_9EURY</name>
<dbReference type="InterPro" id="IPR000182">
    <property type="entry name" value="GNAT_dom"/>
</dbReference>
<dbReference type="OrthoDB" id="156446at2157"/>
<dbReference type="CDD" id="cd04301">
    <property type="entry name" value="NAT_SF"/>
    <property type="match status" value="1"/>
</dbReference>
<dbReference type="Gene3D" id="3.40.630.30">
    <property type="match status" value="1"/>
</dbReference>
<dbReference type="Proteomes" id="UP000011615">
    <property type="component" value="Unassembled WGS sequence"/>
</dbReference>
<keyword evidence="3" id="KW-1185">Reference proteome</keyword>
<gene>
    <name evidence="2" type="ORF">C476_05397</name>
</gene>
<comment type="caution">
    <text evidence="2">The sequence shown here is derived from an EMBL/GenBank/DDBJ whole genome shotgun (WGS) entry which is preliminary data.</text>
</comment>
<dbReference type="PATRIC" id="fig|1230457.4.peg.1082"/>
<dbReference type="PANTHER" id="PTHR43072">
    <property type="entry name" value="N-ACETYLTRANSFERASE"/>
    <property type="match status" value="1"/>
</dbReference>
<dbReference type="Pfam" id="PF00583">
    <property type="entry name" value="Acetyltransf_1"/>
    <property type="match status" value="1"/>
</dbReference>
<dbReference type="eggNOG" id="arCOG00844">
    <property type="taxonomic scope" value="Archaea"/>
</dbReference>
<evidence type="ECO:0000313" key="2">
    <source>
        <dbReference type="EMBL" id="ELZ22985.1"/>
    </source>
</evidence>
<dbReference type="RefSeq" id="WP_008010653.1">
    <property type="nucleotide sequence ID" value="NZ_AOIT01000025.1"/>
</dbReference>
<dbReference type="GO" id="GO:0016747">
    <property type="term" value="F:acyltransferase activity, transferring groups other than amino-acyl groups"/>
    <property type="evidence" value="ECO:0007669"/>
    <property type="project" value="InterPro"/>
</dbReference>
<dbReference type="eggNOG" id="arCOG04563">
    <property type="taxonomic scope" value="Archaea"/>
</dbReference>
<sequence length="287" mass="31896">MEIREPTPAAADRIREVVDSSLTASFRLSPAQIDGLVDDQFADEAVTDKREDEETLLQVAETSSEIEDTTITGFVDGRLEDGWGEIRWLFVDGRLEDGWGEIRWLFVDPEHRGKGIGTELYETAIETLRDRGAEHICVTVLEANTEGHDFVERFGLEHDGDRRVEIADESVVNSVYTEPDVGATRPDSTGVDTADEEFPETKRIGGQLTTTDDGTTAYIARDEAESGTAAPFFATYEDVTHTERHGFYCANCGSLAVSMNNMDRLECNDCGNSHAERSEESYDDSYL</sequence>
<dbReference type="PROSITE" id="PS51186">
    <property type="entry name" value="GNAT"/>
    <property type="match status" value="1"/>
</dbReference>
<feature type="domain" description="N-acetyltransferase" evidence="1">
    <location>
        <begin position="1"/>
        <end position="178"/>
    </location>
</feature>